<dbReference type="Proteomes" id="UP000608154">
    <property type="component" value="Unassembled WGS sequence"/>
</dbReference>
<comment type="caution">
    <text evidence="2">The sequence shown here is derived from an EMBL/GenBank/DDBJ whole genome shotgun (WGS) entry which is preliminary data.</text>
</comment>
<evidence type="ECO:0000259" key="1">
    <source>
        <dbReference type="PROSITE" id="PS51502"/>
    </source>
</evidence>
<reference evidence="2" key="2">
    <citation type="submission" date="2020-09" db="EMBL/GenBank/DDBJ databases">
        <authorList>
            <person name="Sun Q."/>
            <person name="Zhou Y."/>
        </authorList>
    </citation>
    <scope>NUCLEOTIDE SEQUENCE</scope>
    <source>
        <strain evidence="2">CGMCC 1.15095</strain>
    </source>
</reference>
<sequence length="96" mass="10905">MYIHMFAFRWRPTATTEDKDRALREISAFRGEIPGLLEVHVGQNQSPRSSGYETGGVMKFDSAPALNDYQNHPAHKALLTWLLPLIDPVEIDFPSH</sequence>
<gene>
    <name evidence="2" type="ORF">GCM10011494_40040</name>
</gene>
<feature type="domain" description="Stress-response A/B barrel" evidence="1">
    <location>
        <begin position="2"/>
        <end position="93"/>
    </location>
</feature>
<dbReference type="SMART" id="SM00886">
    <property type="entry name" value="Dabb"/>
    <property type="match status" value="1"/>
</dbReference>
<dbReference type="Pfam" id="PF07876">
    <property type="entry name" value="Dabb"/>
    <property type="match status" value="1"/>
</dbReference>
<dbReference type="SUPFAM" id="SSF54909">
    <property type="entry name" value="Dimeric alpha+beta barrel"/>
    <property type="match status" value="1"/>
</dbReference>
<accession>A0A916TXF3</accession>
<dbReference type="EMBL" id="BMHK01000078">
    <property type="protein sequence ID" value="GGC17150.1"/>
    <property type="molecule type" value="Genomic_DNA"/>
</dbReference>
<proteinExistence type="predicted"/>
<evidence type="ECO:0000313" key="3">
    <source>
        <dbReference type="Proteomes" id="UP000608154"/>
    </source>
</evidence>
<organism evidence="2 3">
    <name type="scientific">Novosphingobium endophyticum</name>
    <dbReference type="NCBI Taxonomy" id="1955250"/>
    <lineage>
        <taxon>Bacteria</taxon>
        <taxon>Pseudomonadati</taxon>
        <taxon>Pseudomonadota</taxon>
        <taxon>Alphaproteobacteria</taxon>
        <taxon>Sphingomonadales</taxon>
        <taxon>Sphingomonadaceae</taxon>
        <taxon>Novosphingobium</taxon>
    </lineage>
</organism>
<protein>
    <recommendedName>
        <fullName evidence="1">Stress-response A/B barrel domain-containing protein</fullName>
    </recommendedName>
</protein>
<evidence type="ECO:0000313" key="2">
    <source>
        <dbReference type="EMBL" id="GGC17150.1"/>
    </source>
</evidence>
<reference evidence="2" key="1">
    <citation type="journal article" date="2014" name="Int. J. Syst. Evol. Microbiol.">
        <title>Complete genome sequence of Corynebacterium casei LMG S-19264T (=DSM 44701T), isolated from a smear-ripened cheese.</title>
        <authorList>
            <consortium name="US DOE Joint Genome Institute (JGI-PGF)"/>
            <person name="Walter F."/>
            <person name="Albersmeier A."/>
            <person name="Kalinowski J."/>
            <person name="Ruckert C."/>
        </authorList>
    </citation>
    <scope>NUCLEOTIDE SEQUENCE</scope>
    <source>
        <strain evidence="2">CGMCC 1.15095</strain>
    </source>
</reference>
<dbReference type="PROSITE" id="PS51502">
    <property type="entry name" value="S_R_A_B_BARREL"/>
    <property type="match status" value="1"/>
</dbReference>
<dbReference type="Gene3D" id="3.30.70.100">
    <property type="match status" value="1"/>
</dbReference>
<dbReference type="AlphaFoldDB" id="A0A916TXF3"/>
<dbReference type="InterPro" id="IPR011008">
    <property type="entry name" value="Dimeric_a/b-barrel"/>
</dbReference>
<dbReference type="RefSeq" id="WP_188773326.1">
    <property type="nucleotide sequence ID" value="NZ_BMHK01000078.1"/>
</dbReference>
<keyword evidence="3" id="KW-1185">Reference proteome</keyword>
<dbReference type="InterPro" id="IPR013097">
    <property type="entry name" value="Dabb"/>
</dbReference>
<name>A0A916TXF3_9SPHN</name>